<dbReference type="InterPro" id="IPR036396">
    <property type="entry name" value="Cyt_P450_sf"/>
</dbReference>
<accession>B9RDF7</accession>
<evidence type="ECO:0000313" key="8">
    <source>
        <dbReference type="EMBL" id="EEF50415.1"/>
    </source>
</evidence>
<dbReference type="InParanoid" id="B9RDF7"/>
<dbReference type="Pfam" id="PF00067">
    <property type="entry name" value="p450"/>
    <property type="match status" value="1"/>
</dbReference>
<keyword evidence="6" id="KW-0408">Iron</keyword>
<dbReference type="STRING" id="3988.B9RDF7"/>
<dbReference type="AlphaFoldDB" id="B9RDF7"/>
<sequence>MLKTHTGKSIKDPNYAPVTGTVFGQIFFCYNNIYDHLTEVAKKQKTFRILIPKHSALFTTDTRNIEHMLKTKFHKYSRGKLNKEIESDLFGEAVDGVFDMQDILMKCTLDSIFKIGFGVELNFLEWSTAEGTALMRAFDESNALIHWRHLHLRRTSKSLMILSATLSVLGGSCSPSTYIRMPRRICCQHFLMESEKDPEKMNDKYLRNIILNFMIAGKDTSANSLSWFFYVLCKNPLVQEKVAQVVGQVTVSQDDNVVGDFIARITDETLEQMHYLHATLTETLRLYLGVPLDGRCAKEDDILPDGFRMRKGDGLFYMAYAMGRMPYIWGEDAEDFRPERWLNNGIF</sequence>
<name>B9RDF7_RICCO</name>
<dbReference type="PANTHER" id="PTHR24296">
    <property type="entry name" value="CYTOCHROME P450"/>
    <property type="match status" value="1"/>
</dbReference>
<keyword evidence="7" id="KW-0503">Monooxygenase</keyword>
<dbReference type="Proteomes" id="UP000008311">
    <property type="component" value="Unassembled WGS sequence"/>
</dbReference>
<evidence type="ECO:0000256" key="4">
    <source>
        <dbReference type="ARBA" id="ARBA00022723"/>
    </source>
</evidence>
<dbReference type="GO" id="GO:0005506">
    <property type="term" value="F:iron ion binding"/>
    <property type="evidence" value="ECO:0007669"/>
    <property type="project" value="InterPro"/>
</dbReference>
<evidence type="ECO:0000256" key="7">
    <source>
        <dbReference type="ARBA" id="ARBA00023033"/>
    </source>
</evidence>
<evidence type="ECO:0000256" key="2">
    <source>
        <dbReference type="ARBA" id="ARBA00010617"/>
    </source>
</evidence>
<keyword evidence="5 8" id="KW-0560">Oxidoreductase</keyword>
<gene>
    <name evidence="8" type="ORF">RCOM_1612560</name>
</gene>
<evidence type="ECO:0000313" key="9">
    <source>
        <dbReference type="Proteomes" id="UP000008311"/>
    </source>
</evidence>
<evidence type="ECO:0000256" key="3">
    <source>
        <dbReference type="ARBA" id="ARBA00022617"/>
    </source>
</evidence>
<dbReference type="EMBL" id="EQ973775">
    <property type="protein sequence ID" value="EEF50415.1"/>
    <property type="molecule type" value="Genomic_DNA"/>
</dbReference>
<keyword evidence="4" id="KW-0479">Metal-binding</keyword>
<protein>
    <submittedName>
        <fullName evidence="8">Heme binding protein, putative</fullName>
        <ecNumber evidence="8">1.14.14.1</ecNumber>
    </submittedName>
</protein>
<comment type="cofactor">
    <cofactor evidence="1">
        <name>heme</name>
        <dbReference type="ChEBI" id="CHEBI:30413"/>
    </cofactor>
</comment>
<organism evidence="8 9">
    <name type="scientific">Ricinus communis</name>
    <name type="common">Castor bean</name>
    <dbReference type="NCBI Taxonomy" id="3988"/>
    <lineage>
        <taxon>Eukaryota</taxon>
        <taxon>Viridiplantae</taxon>
        <taxon>Streptophyta</taxon>
        <taxon>Embryophyta</taxon>
        <taxon>Tracheophyta</taxon>
        <taxon>Spermatophyta</taxon>
        <taxon>Magnoliopsida</taxon>
        <taxon>eudicotyledons</taxon>
        <taxon>Gunneridae</taxon>
        <taxon>Pentapetalae</taxon>
        <taxon>rosids</taxon>
        <taxon>fabids</taxon>
        <taxon>Malpighiales</taxon>
        <taxon>Euphorbiaceae</taxon>
        <taxon>Acalyphoideae</taxon>
        <taxon>Acalypheae</taxon>
        <taxon>Ricinus</taxon>
    </lineage>
</organism>
<dbReference type="Gene3D" id="1.10.630.10">
    <property type="entry name" value="Cytochrome P450"/>
    <property type="match status" value="1"/>
</dbReference>
<dbReference type="EC" id="1.14.14.1" evidence="8"/>
<dbReference type="GO" id="GO:0020037">
    <property type="term" value="F:heme binding"/>
    <property type="evidence" value="ECO:0007669"/>
    <property type="project" value="InterPro"/>
</dbReference>
<dbReference type="GO" id="GO:0016712">
    <property type="term" value="F:oxidoreductase activity, acting on paired donors, with incorporation or reduction of molecular oxygen, reduced flavin or flavoprotein as one donor, and incorporation of one atom of oxygen"/>
    <property type="evidence" value="ECO:0007669"/>
    <property type="project" value="UniProtKB-EC"/>
</dbReference>
<dbReference type="eggNOG" id="KOG0157">
    <property type="taxonomic scope" value="Eukaryota"/>
</dbReference>
<reference evidence="9" key="1">
    <citation type="journal article" date="2010" name="Nat. Biotechnol.">
        <title>Draft genome sequence of the oilseed species Ricinus communis.</title>
        <authorList>
            <person name="Chan A.P."/>
            <person name="Crabtree J."/>
            <person name="Zhao Q."/>
            <person name="Lorenzi H."/>
            <person name="Orvis J."/>
            <person name="Puiu D."/>
            <person name="Melake-Berhan A."/>
            <person name="Jones K.M."/>
            <person name="Redman J."/>
            <person name="Chen G."/>
            <person name="Cahoon E.B."/>
            <person name="Gedil M."/>
            <person name="Stanke M."/>
            <person name="Haas B.J."/>
            <person name="Wortman J.R."/>
            <person name="Fraser-Liggett C.M."/>
            <person name="Ravel J."/>
            <person name="Rabinowicz P.D."/>
        </authorList>
    </citation>
    <scope>NUCLEOTIDE SEQUENCE [LARGE SCALE GENOMIC DNA]</scope>
    <source>
        <strain evidence="9">cv. Hale</strain>
    </source>
</reference>
<keyword evidence="9" id="KW-1185">Reference proteome</keyword>
<dbReference type="InterPro" id="IPR001128">
    <property type="entry name" value="Cyt_P450"/>
</dbReference>
<evidence type="ECO:0000256" key="5">
    <source>
        <dbReference type="ARBA" id="ARBA00023002"/>
    </source>
</evidence>
<comment type="similarity">
    <text evidence="2">Belongs to the cytochrome P450 family.</text>
</comment>
<evidence type="ECO:0000256" key="1">
    <source>
        <dbReference type="ARBA" id="ARBA00001971"/>
    </source>
</evidence>
<keyword evidence="3" id="KW-0349">Heme</keyword>
<proteinExistence type="inferred from homology"/>
<evidence type="ECO:0000256" key="6">
    <source>
        <dbReference type="ARBA" id="ARBA00023004"/>
    </source>
</evidence>
<dbReference type="SUPFAM" id="SSF48264">
    <property type="entry name" value="Cytochrome P450"/>
    <property type="match status" value="1"/>
</dbReference>